<organism evidence="3 4">
    <name type="scientific">Artemisia annua</name>
    <name type="common">Sweet wormwood</name>
    <dbReference type="NCBI Taxonomy" id="35608"/>
    <lineage>
        <taxon>Eukaryota</taxon>
        <taxon>Viridiplantae</taxon>
        <taxon>Streptophyta</taxon>
        <taxon>Embryophyta</taxon>
        <taxon>Tracheophyta</taxon>
        <taxon>Spermatophyta</taxon>
        <taxon>Magnoliopsida</taxon>
        <taxon>eudicotyledons</taxon>
        <taxon>Gunneridae</taxon>
        <taxon>Pentapetalae</taxon>
        <taxon>asterids</taxon>
        <taxon>campanulids</taxon>
        <taxon>Asterales</taxon>
        <taxon>Asteraceae</taxon>
        <taxon>Asteroideae</taxon>
        <taxon>Anthemideae</taxon>
        <taxon>Artemisiinae</taxon>
        <taxon>Artemisia</taxon>
    </lineage>
</organism>
<dbReference type="InterPro" id="IPR002213">
    <property type="entry name" value="UDP_glucos_trans"/>
</dbReference>
<dbReference type="AlphaFoldDB" id="A0A2U1M323"/>
<dbReference type="OrthoDB" id="5835829at2759"/>
<comment type="similarity">
    <text evidence="1">Belongs to the UDP-glycosyltransferase family.</text>
</comment>
<evidence type="ECO:0000256" key="2">
    <source>
        <dbReference type="ARBA" id="ARBA00022679"/>
    </source>
</evidence>
<keyword evidence="2 3" id="KW-0808">Transferase</keyword>
<dbReference type="Gene3D" id="3.40.50.2000">
    <property type="entry name" value="Glycogen Phosphorylase B"/>
    <property type="match status" value="2"/>
</dbReference>
<sequence>MEDRRQWPLVVLTASPFHGHMSPTLQLATILHSKGFSIAIAHSKLNAPDPSNHPSDFTFLPLSDNLSTIDNSNSFTDFINALNTNCKPSFQEHLIRLITEGNKSIVVIYDNIMHFAGGVAVDLNLVPIVFRSCSAVYFPAFIVRQQLRQQGRYLEEDFVMQEMVPNHHPLRYKDLPFSSSSIEDFKKLGSNFSRQARPSVVIWNTIQSLEHEALTQINEHFQVPVFTLGPLHKMAPSPPTNFLEEDTSCINWLDKQAPKSVIYISFGSLVTLDAKVLAEMAWGLANSEQRFLWAVRPGSVCDSEWIEFLPKGFIEETRDQGLIVKWAPQREVLGHFAVGGFWSHCGWNSILECISEGVPMMCQPFTADQGVNARYVSYVWKIGLELECFERREIASMIRRVMVDEEGEEIRDRVHNMKGLVRQALDNGGTSHESLEDLVGFILSC</sequence>
<accession>A0A2U1M323</accession>
<reference evidence="3 4" key="1">
    <citation type="journal article" date="2018" name="Mol. Plant">
        <title>The genome of Artemisia annua provides insight into the evolution of Asteraceae family and artemisinin biosynthesis.</title>
        <authorList>
            <person name="Shen Q."/>
            <person name="Zhang L."/>
            <person name="Liao Z."/>
            <person name="Wang S."/>
            <person name="Yan T."/>
            <person name="Shi P."/>
            <person name="Liu M."/>
            <person name="Fu X."/>
            <person name="Pan Q."/>
            <person name="Wang Y."/>
            <person name="Lv Z."/>
            <person name="Lu X."/>
            <person name="Zhang F."/>
            <person name="Jiang W."/>
            <person name="Ma Y."/>
            <person name="Chen M."/>
            <person name="Hao X."/>
            <person name="Li L."/>
            <person name="Tang Y."/>
            <person name="Lv G."/>
            <person name="Zhou Y."/>
            <person name="Sun X."/>
            <person name="Brodelius P.E."/>
            <person name="Rose J.K.C."/>
            <person name="Tang K."/>
        </authorList>
    </citation>
    <scope>NUCLEOTIDE SEQUENCE [LARGE SCALE GENOMIC DNA]</scope>
    <source>
        <strain evidence="4">cv. Huhao1</strain>
        <tissue evidence="3">Leaf</tissue>
    </source>
</reference>
<evidence type="ECO:0000313" key="3">
    <source>
        <dbReference type="EMBL" id="PWA55656.1"/>
    </source>
</evidence>
<evidence type="ECO:0000313" key="4">
    <source>
        <dbReference type="Proteomes" id="UP000245207"/>
    </source>
</evidence>
<comment type="caution">
    <text evidence="3">The sequence shown here is derived from an EMBL/GenBank/DDBJ whole genome shotgun (WGS) entry which is preliminary data.</text>
</comment>
<dbReference type="SUPFAM" id="SSF53756">
    <property type="entry name" value="UDP-Glycosyltransferase/glycogen phosphorylase"/>
    <property type="match status" value="1"/>
</dbReference>
<evidence type="ECO:0000256" key="1">
    <source>
        <dbReference type="ARBA" id="ARBA00009995"/>
    </source>
</evidence>
<proteinExistence type="inferred from homology"/>
<dbReference type="CDD" id="cd03784">
    <property type="entry name" value="GT1_Gtf-like"/>
    <property type="match status" value="1"/>
</dbReference>
<dbReference type="GO" id="GO:0035251">
    <property type="term" value="F:UDP-glucosyltransferase activity"/>
    <property type="evidence" value="ECO:0007669"/>
    <property type="project" value="UniProtKB-ARBA"/>
</dbReference>
<keyword evidence="4" id="KW-1185">Reference proteome</keyword>
<protein>
    <submittedName>
        <fullName evidence="3">UDP-glucuronosyl/UDP-glucosyltransferase</fullName>
    </submittedName>
</protein>
<dbReference type="EMBL" id="PKPP01006694">
    <property type="protein sequence ID" value="PWA55656.1"/>
    <property type="molecule type" value="Genomic_DNA"/>
</dbReference>
<dbReference type="FunFam" id="3.40.50.2000:FF:000040">
    <property type="entry name" value="UDP-glycosyltransferase 76C1"/>
    <property type="match status" value="1"/>
</dbReference>
<gene>
    <name evidence="3" type="ORF">CTI12_AA418220</name>
</gene>
<dbReference type="Pfam" id="PF00201">
    <property type="entry name" value="UDPGT"/>
    <property type="match status" value="1"/>
</dbReference>
<dbReference type="PANTHER" id="PTHR48045:SF35">
    <property type="entry name" value="UDP-GLUCURONOSYL_UDP-GLUCOSYLTRANSFERASE"/>
    <property type="match status" value="1"/>
</dbReference>
<name>A0A2U1M323_ARTAN</name>
<dbReference type="PANTHER" id="PTHR48045">
    <property type="entry name" value="UDP-GLYCOSYLTRANSFERASE 72B1"/>
    <property type="match status" value="1"/>
</dbReference>
<dbReference type="Proteomes" id="UP000245207">
    <property type="component" value="Unassembled WGS sequence"/>
</dbReference>